<gene>
    <name evidence="1" type="ORF">O3M35_005959</name>
</gene>
<keyword evidence="2" id="KW-1185">Reference proteome</keyword>
<comment type="caution">
    <text evidence="1">The sequence shown here is derived from an EMBL/GenBank/DDBJ whole genome shotgun (WGS) entry which is preliminary data.</text>
</comment>
<name>A0AAW1DGU4_9HEMI</name>
<dbReference type="EMBL" id="JAPXFL010000003">
    <property type="protein sequence ID" value="KAK9508383.1"/>
    <property type="molecule type" value="Genomic_DNA"/>
</dbReference>
<organism evidence="1 2">
    <name type="scientific">Rhynocoris fuscipes</name>
    <dbReference type="NCBI Taxonomy" id="488301"/>
    <lineage>
        <taxon>Eukaryota</taxon>
        <taxon>Metazoa</taxon>
        <taxon>Ecdysozoa</taxon>
        <taxon>Arthropoda</taxon>
        <taxon>Hexapoda</taxon>
        <taxon>Insecta</taxon>
        <taxon>Pterygota</taxon>
        <taxon>Neoptera</taxon>
        <taxon>Paraneoptera</taxon>
        <taxon>Hemiptera</taxon>
        <taxon>Heteroptera</taxon>
        <taxon>Panheteroptera</taxon>
        <taxon>Cimicomorpha</taxon>
        <taxon>Reduviidae</taxon>
        <taxon>Harpactorinae</taxon>
        <taxon>Harpactorini</taxon>
        <taxon>Rhynocoris</taxon>
    </lineage>
</organism>
<protein>
    <submittedName>
        <fullName evidence="1">Uncharacterized protein</fullName>
    </submittedName>
</protein>
<proteinExistence type="predicted"/>
<accession>A0AAW1DGU4</accession>
<evidence type="ECO:0000313" key="2">
    <source>
        <dbReference type="Proteomes" id="UP001461498"/>
    </source>
</evidence>
<reference evidence="1 2" key="1">
    <citation type="submission" date="2022-12" db="EMBL/GenBank/DDBJ databases">
        <title>Chromosome-level genome assembly of true bugs.</title>
        <authorList>
            <person name="Ma L."/>
            <person name="Li H."/>
        </authorList>
    </citation>
    <scope>NUCLEOTIDE SEQUENCE [LARGE SCALE GENOMIC DNA]</scope>
    <source>
        <strain evidence="1">Lab_2022b</strain>
    </source>
</reference>
<evidence type="ECO:0000313" key="1">
    <source>
        <dbReference type="EMBL" id="KAK9508383.1"/>
    </source>
</evidence>
<sequence length="72" mass="7937">MTSSEDTCFGSAYFRTLDAPYVVGMKRSGCTSRNLPHFRGCSAKRCVVTSLFFLKRTFVLAQGGTHKTPIVV</sequence>
<dbReference type="Proteomes" id="UP001461498">
    <property type="component" value="Unassembled WGS sequence"/>
</dbReference>
<dbReference type="AlphaFoldDB" id="A0AAW1DGU4"/>